<dbReference type="Pfam" id="PF00460">
    <property type="entry name" value="Flg_bb_rod"/>
    <property type="match status" value="1"/>
</dbReference>
<keyword evidence="9" id="KW-1185">Reference proteome</keyword>
<comment type="similarity">
    <text evidence="2 6">Belongs to the flagella basal body rod proteins family.</text>
</comment>
<evidence type="ECO:0000313" key="8">
    <source>
        <dbReference type="EMBL" id="MFD1705876.1"/>
    </source>
</evidence>
<dbReference type="RefSeq" id="WP_380772414.1">
    <property type="nucleotide sequence ID" value="NZ_JBHUEO010000005.1"/>
</dbReference>
<evidence type="ECO:0000256" key="6">
    <source>
        <dbReference type="PIRNR" id="PIRNR002889"/>
    </source>
</evidence>
<keyword evidence="8" id="KW-0969">Cilium</keyword>
<keyword evidence="8" id="KW-0966">Cell projection</keyword>
<organism evidence="8 9">
    <name type="scientific">Siminovitchia sediminis</name>
    <dbReference type="NCBI Taxonomy" id="1274353"/>
    <lineage>
        <taxon>Bacteria</taxon>
        <taxon>Bacillati</taxon>
        <taxon>Bacillota</taxon>
        <taxon>Bacilli</taxon>
        <taxon>Bacillales</taxon>
        <taxon>Bacillaceae</taxon>
        <taxon>Siminovitchia</taxon>
    </lineage>
</organism>
<protein>
    <recommendedName>
        <fullName evidence="3 6">Flagellar basal body rod protein FlgB</fullName>
    </recommendedName>
</protein>
<dbReference type="PANTHER" id="PTHR30435">
    <property type="entry name" value="FLAGELLAR PROTEIN"/>
    <property type="match status" value="1"/>
</dbReference>
<comment type="subunit">
    <text evidence="6">The basal body constitutes a major portion of the flagellar organelle and consists of a number of rings mounted on a central rod.</text>
</comment>
<evidence type="ECO:0000256" key="4">
    <source>
        <dbReference type="ARBA" id="ARBA00023143"/>
    </source>
</evidence>
<comment type="caution">
    <text evidence="8">The sequence shown here is derived from an EMBL/GenBank/DDBJ whole genome shotgun (WGS) entry which is preliminary data.</text>
</comment>
<evidence type="ECO:0000256" key="5">
    <source>
        <dbReference type="ARBA" id="ARBA00024934"/>
    </source>
</evidence>
<keyword evidence="4 6" id="KW-0975">Bacterial flagellum</keyword>
<feature type="domain" description="Flagellar basal body rod protein N-terminal" evidence="7">
    <location>
        <begin position="23"/>
        <end position="38"/>
    </location>
</feature>
<dbReference type="Proteomes" id="UP001597301">
    <property type="component" value="Unassembled WGS sequence"/>
</dbReference>
<dbReference type="InterPro" id="IPR006300">
    <property type="entry name" value="FlgB"/>
</dbReference>
<sequence length="129" mass="14404">MKLFSDTIRTIERSLDYSALKHEITAQNIANADTPNYKGKQVTFQKALNEALSASTLRVSDDRHITNGQKRDSAVISANRQVQYAHNGNNVDIDKEMSDLAANQIYYSLLTDRLSGKFQSLQNVIKGGK</sequence>
<dbReference type="PANTHER" id="PTHR30435:SF12">
    <property type="entry name" value="FLAGELLAR BASAL BODY ROD PROTEIN FLGB"/>
    <property type="match status" value="1"/>
</dbReference>
<evidence type="ECO:0000256" key="2">
    <source>
        <dbReference type="ARBA" id="ARBA00009677"/>
    </source>
</evidence>
<comment type="function">
    <text evidence="5 6">Structural component of flagellum, the bacterial motility apparatus. Part of the rod structure of flagellar basal body.</text>
</comment>
<reference evidence="9" key="1">
    <citation type="journal article" date="2019" name="Int. J. Syst. Evol. Microbiol.">
        <title>The Global Catalogue of Microorganisms (GCM) 10K type strain sequencing project: providing services to taxonomists for standard genome sequencing and annotation.</title>
        <authorList>
            <consortium name="The Broad Institute Genomics Platform"/>
            <consortium name="The Broad Institute Genome Sequencing Center for Infectious Disease"/>
            <person name="Wu L."/>
            <person name="Ma J."/>
        </authorList>
    </citation>
    <scope>NUCLEOTIDE SEQUENCE [LARGE SCALE GENOMIC DNA]</scope>
    <source>
        <strain evidence="9">CGMCC 1.12295</strain>
    </source>
</reference>
<dbReference type="EMBL" id="JBHUEO010000005">
    <property type="protein sequence ID" value="MFD1705876.1"/>
    <property type="molecule type" value="Genomic_DNA"/>
</dbReference>
<dbReference type="NCBIfam" id="TIGR01396">
    <property type="entry name" value="FlgB"/>
    <property type="match status" value="1"/>
</dbReference>
<keyword evidence="8" id="KW-0282">Flagellum</keyword>
<proteinExistence type="inferred from homology"/>
<gene>
    <name evidence="8" type="primary">flgB</name>
    <name evidence="8" type="ORF">ACFSCZ_03810</name>
</gene>
<dbReference type="InterPro" id="IPR001444">
    <property type="entry name" value="Flag_bb_rod_N"/>
</dbReference>
<evidence type="ECO:0000256" key="3">
    <source>
        <dbReference type="ARBA" id="ARBA00014376"/>
    </source>
</evidence>
<evidence type="ECO:0000256" key="1">
    <source>
        <dbReference type="ARBA" id="ARBA00004117"/>
    </source>
</evidence>
<comment type="subcellular location">
    <subcellularLocation>
        <location evidence="1 6">Bacterial flagellum basal body</location>
    </subcellularLocation>
</comment>
<evidence type="ECO:0000259" key="7">
    <source>
        <dbReference type="Pfam" id="PF00460"/>
    </source>
</evidence>
<evidence type="ECO:0000313" key="9">
    <source>
        <dbReference type="Proteomes" id="UP001597301"/>
    </source>
</evidence>
<name>A0ABW4KFC0_9BACI</name>
<accession>A0ABW4KFC0</accession>
<dbReference type="PIRSF" id="PIRSF002889">
    <property type="entry name" value="Rod_FlgB"/>
    <property type="match status" value="1"/>
</dbReference>